<evidence type="ECO:0000259" key="4">
    <source>
        <dbReference type="PROSITE" id="PS50105"/>
    </source>
</evidence>
<dbReference type="EMBL" id="JANIIK010000040">
    <property type="protein sequence ID" value="KAJ3607516.1"/>
    <property type="molecule type" value="Genomic_DNA"/>
</dbReference>
<feature type="region of interest" description="Disordered" evidence="3">
    <location>
        <begin position="519"/>
        <end position="548"/>
    </location>
</feature>
<dbReference type="Pfam" id="PF00536">
    <property type="entry name" value="SAM_1"/>
    <property type="match status" value="1"/>
</dbReference>
<keyword evidence="1" id="KW-0677">Repeat</keyword>
<feature type="region of interest" description="Disordered" evidence="3">
    <location>
        <begin position="317"/>
        <end position="425"/>
    </location>
</feature>
<protein>
    <recommendedName>
        <fullName evidence="4">SAM domain-containing protein</fullName>
    </recommendedName>
</protein>
<proteinExistence type="predicted"/>
<feature type="compositionally biased region" description="Low complexity" evidence="3">
    <location>
        <begin position="735"/>
        <end position="753"/>
    </location>
</feature>
<dbReference type="CDD" id="cd09498">
    <property type="entry name" value="SAM_caskin1_2_repeat2"/>
    <property type="match status" value="1"/>
</dbReference>
<dbReference type="InterPro" id="IPR032117">
    <property type="entry name" value="Caskin_C"/>
</dbReference>
<feature type="non-terminal residue" evidence="5">
    <location>
        <position position="1"/>
    </location>
</feature>
<dbReference type="PANTHER" id="PTHR24174">
    <property type="entry name" value="ANKYRIN REPEAT AND STERILE ALPHA MOTIF DOMAIN-CONTAINING PROTEIN 1"/>
    <property type="match status" value="1"/>
</dbReference>
<dbReference type="PANTHER" id="PTHR24174:SF18">
    <property type="entry name" value="CASKIN-2"/>
    <property type="match status" value="1"/>
</dbReference>
<dbReference type="Gene3D" id="1.10.150.50">
    <property type="entry name" value="Transcription Factor, Ets-1"/>
    <property type="match status" value="1"/>
</dbReference>
<evidence type="ECO:0000256" key="3">
    <source>
        <dbReference type="SAM" id="MobiDB-lite"/>
    </source>
</evidence>
<feature type="compositionally biased region" description="Basic and acidic residues" evidence="3">
    <location>
        <begin position="589"/>
        <end position="616"/>
    </location>
</feature>
<dbReference type="InterPro" id="IPR013761">
    <property type="entry name" value="SAM/pointed_sf"/>
</dbReference>
<feature type="domain" description="SAM" evidence="4">
    <location>
        <begin position="1"/>
        <end position="62"/>
    </location>
</feature>
<dbReference type="SUPFAM" id="SSF47769">
    <property type="entry name" value="SAM/Pointed domain"/>
    <property type="match status" value="1"/>
</dbReference>
<dbReference type="FunFam" id="1.10.150.50:FF:000032">
    <property type="entry name" value="caskin-1 isoform X1"/>
    <property type="match status" value="1"/>
</dbReference>
<evidence type="ECO:0000256" key="1">
    <source>
        <dbReference type="ARBA" id="ARBA00022737"/>
    </source>
</evidence>
<comment type="caution">
    <text evidence="5">The sequence shown here is derived from an EMBL/GenBank/DDBJ whole genome shotgun (WGS) entry which is preliminary data.</text>
</comment>
<name>A0A9Q0EKL6_9TELE</name>
<dbReference type="OrthoDB" id="6156898at2759"/>
<feature type="compositionally biased region" description="Gly residues" evidence="3">
    <location>
        <begin position="477"/>
        <end position="505"/>
    </location>
</feature>
<dbReference type="Pfam" id="PF16907">
    <property type="entry name" value="Caskin-Pro-rich"/>
    <property type="match status" value="1"/>
</dbReference>
<dbReference type="Pfam" id="PF16632">
    <property type="entry name" value="Caskin-tail"/>
    <property type="match status" value="1"/>
</dbReference>
<reference evidence="5" key="1">
    <citation type="submission" date="2022-07" db="EMBL/GenBank/DDBJ databases">
        <title>Chromosome-level genome of Muraenolepis orangiensis.</title>
        <authorList>
            <person name="Kim J."/>
        </authorList>
    </citation>
    <scope>NUCLEOTIDE SEQUENCE</scope>
    <source>
        <strain evidence="5">KU_S4_2022</strain>
        <tissue evidence="5">Muscle</tissue>
    </source>
</reference>
<feature type="compositionally biased region" description="Low complexity" evidence="3">
    <location>
        <begin position="156"/>
        <end position="175"/>
    </location>
</feature>
<dbReference type="InterPro" id="IPR035498">
    <property type="entry name" value="Caskin1/2_SAM_2"/>
</dbReference>
<evidence type="ECO:0000313" key="5">
    <source>
        <dbReference type="EMBL" id="KAJ3607516.1"/>
    </source>
</evidence>
<feature type="compositionally biased region" description="Pro residues" evidence="3">
    <location>
        <begin position="661"/>
        <end position="689"/>
    </location>
</feature>
<evidence type="ECO:0000313" key="6">
    <source>
        <dbReference type="Proteomes" id="UP001148018"/>
    </source>
</evidence>
<feature type="compositionally biased region" description="Polar residues" evidence="3">
    <location>
        <begin position="112"/>
        <end position="125"/>
    </location>
</feature>
<sequence length="851" mass="87909">AELGEWLSVIGLPQYQKSLCENGYDSIGIVKDVTWEDLQEMGITKLGHQKKLMLAVKRLTDLQRARNQGNQAGGGTLRRKPPAALELVAIEHNGRRSSDAPSPHTPRALASFQDSELSVELQSAMTGRGGPGPVGGEAFGIRETPRIMSVSQESIGMRSRGSGNSGNSGNSHSGNPADGRATPLLSSGVPHHSQESLESGGGEMGRRSHTPTRVNYVPLTPPLTPSKMPRFIYPGGDSRTRAGLYQQQPALPGPLTSQRPKDLPRVQAFSYLHPQAATGGVAAGPARLFKPLAGAVPLPGPHPGQIVLQPAHQHQVVIRRDATKTRSQSLNRYALSDGEPDEDDHHNLAAPTEDGSQRPQLSRSQSFAVRSRRKGPPPPPPKRMSSVSGTPGTEPGSLLGAEHSSFGSAEPSSFGRTTPSSLPGAEVDVEVESVVSVRSIAARLDGGGVVRPEGGGVSRPEGGGVARLEAGGVARPEGGGVARPEGGGVSRPEGGGVSRLEGGGVARLEGGGVARLEEGGVARLEGGGMGSPSRRMDVPPKSSGLSLPFAEEGNLTIKQRPRLASAHWQDSDMEAKAPPSEGSAQSPKTPEHPEFNLKESDTVKRRPKCRDRDGHAPDGPGTPTEGAEGGGRNSPTGVFGVTCSKQQPGLIFQRGGSVGRGPPPPVSSKPGPILRPGPQTPASPCPPGSPGGHGVWGPGSPGGAAPPPRTSIPKLAGVQVHTASSRPGTQLQSYAAAAPPRAAGLAPPTATGRQAPVGGPVSRLPQLCTATGLASPTGLNALPPAAYPGTLLAQRRLDQTSTSLEAALREVETKLARDGHVEGGNSSTVNILDDIGNMFDDLADQLNAMLE</sequence>
<feature type="region of interest" description="Disordered" evidence="3">
    <location>
        <begin position="93"/>
        <end position="241"/>
    </location>
</feature>
<evidence type="ECO:0000256" key="2">
    <source>
        <dbReference type="ARBA" id="ARBA00023043"/>
    </source>
</evidence>
<organism evidence="5 6">
    <name type="scientific">Muraenolepis orangiensis</name>
    <name type="common">Patagonian moray cod</name>
    <dbReference type="NCBI Taxonomy" id="630683"/>
    <lineage>
        <taxon>Eukaryota</taxon>
        <taxon>Metazoa</taxon>
        <taxon>Chordata</taxon>
        <taxon>Craniata</taxon>
        <taxon>Vertebrata</taxon>
        <taxon>Euteleostomi</taxon>
        <taxon>Actinopterygii</taxon>
        <taxon>Neopterygii</taxon>
        <taxon>Teleostei</taxon>
        <taxon>Neoteleostei</taxon>
        <taxon>Acanthomorphata</taxon>
        <taxon>Zeiogadaria</taxon>
        <taxon>Gadariae</taxon>
        <taxon>Gadiformes</taxon>
        <taxon>Muraenolepidoidei</taxon>
        <taxon>Muraenolepididae</taxon>
        <taxon>Muraenolepis</taxon>
    </lineage>
</organism>
<feature type="compositionally biased region" description="Polar residues" evidence="3">
    <location>
        <begin position="357"/>
        <end position="368"/>
    </location>
</feature>
<feature type="compositionally biased region" description="Gly residues" evidence="3">
    <location>
        <begin position="690"/>
        <end position="702"/>
    </location>
</feature>
<dbReference type="AlphaFoldDB" id="A0A9Q0EKL6"/>
<dbReference type="SMART" id="SM00454">
    <property type="entry name" value="SAM"/>
    <property type="match status" value="1"/>
</dbReference>
<feature type="region of interest" description="Disordered" evidence="3">
    <location>
        <begin position="471"/>
        <end position="505"/>
    </location>
</feature>
<feature type="region of interest" description="Disordered" evidence="3">
    <location>
        <begin position="563"/>
        <end position="758"/>
    </location>
</feature>
<dbReference type="InterPro" id="IPR033635">
    <property type="entry name" value="ANKS1/Caskin"/>
</dbReference>
<feature type="compositionally biased region" description="Polar residues" evidence="3">
    <location>
        <begin position="405"/>
        <end position="421"/>
    </location>
</feature>
<keyword evidence="2" id="KW-0040">ANK repeat</keyword>
<dbReference type="Proteomes" id="UP001148018">
    <property type="component" value="Unassembled WGS sequence"/>
</dbReference>
<dbReference type="PROSITE" id="PS50105">
    <property type="entry name" value="SAM_DOMAIN"/>
    <property type="match status" value="1"/>
</dbReference>
<accession>A0A9Q0EKL6</accession>
<keyword evidence="6" id="KW-1185">Reference proteome</keyword>
<feature type="compositionally biased region" description="Gly residues" evidence="3">
    <location>
        <begin position="127"/>
        <end position="138"/>
    </location>
</feature>
<dbReference type="InterPro" id="IPR001660">
    <property type="entry name" value="SAM"/>
</dbReference>
<feature type="compositionally biased region" description="Polar residues" evidence="3">
    <location>
        <begin position="721"/>
        <end position="733"/>
    </location>
</feature>
<gene>
    <name evidence="5" type="ORF">NHX12_024567</name>
</gene>